<proteinExistence type="predicted"/>
<reference evidence="1" key="1">
    <citation type="submission" date="2020-10" db="EMBL/GenBank/DDBJ databases">
        <authorList>
            <person name="Gilroy R."/>
        </authorList>
    </citation>
    <scope>NUCLEOTIDE SEQUENCE</scope>
    <source>
        <strain evidence="1">ChiGjej1B1-1684</strain>
    </source>
</reference>
<evidence type="ECO:0000313" key="2">
    <source>
        <dbReference type="Proteomes" id="UP000824118"/>
    </source>
</evidence>
<dbReference type="InterPro" id="IPR029062">
    <property type="entry name" value="Class_I_gatase-like"/>
</dbReference>
<evidence type="ECO:0000313" key="1">
    <source>
        <dbReference type="EMBL" id="HIU49583.1"/>
    </source>
</evidence>
<dbReference type="SUPFAM" id="SSF52317">
    <property type="entry name" value="Class I glutamine amidotransferase-like"/>
    <property type="match status" value="1"/>
</dbReference>
<organism evidence="1 2">
    <name type="scientific">Candidatus Limousia pullorum</name>
    <dbReference type="NCBI Taxonomy" id="2840860"/>
    <lineage>
        <taxon>Bacteria</taxon>
        <taxon>Bacillati</taxon>
        <taxon>Bacillota</taxon>
        <taxon>Clostridia</taxon>
        <taxon>Eubacteriales</taxon>
        <taxon>Oscillospiraceae</taxon>
        <taxon>Oscillospiraceae incertae sedis</taxon>
        <taxon>Candidatus Limousia</taxon>
    </lineage>
</organism>
<accession>A0A9D1S7S3</accession>
<dbReference type="Proteomes" id="UP000824118">
    <property type="component" value="Unassembled WGS sequence"/>
</dbReference>
<protein>
    <submittedName>
        <fullName evidence="1">Phosphoribosylformylglycinamidine synthase subunit PurQ</fullName>
    </submittedName>
</protein>
<dbReference type="AlphaFoldDB" id="A0A9D1S7S3"/>
<dbReference type="Pfam" id="PF13507">
    <property type="entry name" value="GATase_5"/>
    <property type="match status" value="1"/>
</dbReference>
<feature type="non-terminal residue" evidence="1">
    <location>
        <position position="1"/>
    </location>
</feature>
<comment type="caution">
    <text evidence="1">The sequence shown here is derived from an EMBL/GenBank/DDBJ whole genome shotgun (WGS) entry which is preliminary data.</text>
</comment>
<dbReference type="EMBL" id="DVNG01000013">
    <property type="protein sequence ID" value="HIU49583.1"/>
    <property type="molecule type" value="Genomic_DNA"/>
</dbReference>
<reference evidence="1" key="2">
    <citation type="journal article" date="2021" name="PeerJ">
        <title>Extensive microbial diversity within the chicken gut microbiome revealed by metagenomics and culture.</title>
        <authorList>
            <person name="Gilroy R."/>
            <person name="Ravi A."/>
            <person name="Getino M."/>
            <person name="Pursley I."/>
            <person name="Horton D.L."/>
            <person name="Alikhan N.F."/>
            <person name="Baker D."/>
            <person name="Gharbi K."/>
            <person name="Hall N."/>
            <person name="Watson M."/>
            <person name="Adriaenssens E.M."/>
            <person name="Foster-Nyarko E."/>
            <person name="Jarju S."/>
            <person name="Secka A."/>
            <person name="Antonio M."/>
            <person name="Oren A."/>
            <person name="Chaudhuri R.R."/>
            <person name="La Ragione R."/>
            <person name="Hildebrand F."/>
            <person name="Pallen M.J."/>
        </authorList>
    </citation>
    <scope>NUCLEOTIDE SEQUENCE</scope>
    <source>
        <strain evidence="1">ChiGjej1B1-1684</strain>
    </source>
</reference>
<sequence length="45" mass="5073">EGITSPDGRVLGKMGHSERKGENLYANVPFEKDQKIFESGVKYFL</sequence>
<gene>
    <name evidence="1" type="ORF">IAD22_01020</name>
</gene>
<name>A0A9D1S7S3_9FIRM</name>
<dbReference type="Gene3D" id="3.40.50.880">
    <property type="match status" value="1"/>
</dbReference>